<evidence type="ECO:0000256" key="1">
    <source>
        <dbReference type="SAM" id="Phobius"/>
    </source>
</evidence>
<gene>
    <name evidence="2" type="ORF">Dsi01nite_085820</name>
</gene>
<keyword evidence="1" id="KW-1133">Transmembrane helix</keyword>
<keyword evidence="1" id="KW-0812">Transmembrane</keyword>
<protein>
    <submittedName>
        <fullName evidence="2">Uncharacterized protein</fullName>
    </submittedName>
</protein>
<evidence type="ECO:0000313" key="3">
    <source>
        <dbReference type="Proteomes" id="UP000660611"/>
    </source>
</evidence>
<keyword evidence="3" id="KW-1185">Reference proteome</keyword>
<dbReference type="Proteomes" id="UP000660611">
    <property type="component" value="Unassembled WGS sequence"/>
</dbReference>
<keyword evidence="1" id="KW-0472">Membrane</keyword>
<organism evidence="2 3">
    <name type="scientific">Dactylosporangium siamense</name>
    <dbReference type="NCBI Taxonomy" id="685454"/>
    <lineage>
        <taxon>Bacteria</taxon>
        <taxon>Bacillati</taxon>
        <taxon>Actinomycetota</taxon>
        <taxon>Actinomycetes</taxon>
        <taxon>Micromonosporales</taxon>
        <taxon>Micromonosporaceae</taxon>
        <taxon>Dactylosporangium</taxon>
    </lineage>
</organism>
<feature type="transmembrane region" description="Helical" evidence="1">
    <location>
        <begin position="46"/>
        <end position="66"/>
    </location>
</feature>
<comment type="caution">
    <text evidence="2">The sequence shown here is derived from an EMBL/GenBank/DDBJ whole genome shotgun (WGS) entry which is preliminary data.</text>
</comment>
<proteinExistence type="predicted"/>
<reference evidence="2" key="1">
    <citation type="submission" date="2021-01" db="EMBL/GenBank/DDBJ databases">
        <title>Whole genome shotgun sequence of Dactylosporangium siamense NBRC 106093.</title>
        <authorList>
            <person name="Komaki H."/>
            <person name="Tamura T."/>
        </authorList>
    </citation>
    <scope>NUCLEOTIDE SEQUENCE</scope>
    <source>
        <strain evidence="2">NBRC 106093</strain>
    </source>
</reference>
<sequence length="155" mass="15950">MPSSQDRQQLPRPLTSPFWLLVAASAPVAAAFGVGLLRAGATAFNVPLAGAAAALCVAATGLLVLIRRPAGRRSEDDFIFDGVLPAVGARVRVRTHFTEAGGYVEHGACVFWAAAQDALVVDLTPGTECAVMQVDGSGLVVRPHVSGVSMDGVLS</sequence>
<evidence type="ECO:0000313" key="2">
    <source>
        <dbReference type="EMBL" id="GIG50541.1"/>
    </source>
</evidence>
<dbReference type="EMBL" id="BONQ01000132">
    <property type="protein sequence ID" value="GIG50541.1"/>
    <property type="molecule type" value="Genomic_DNA"/>
</dbReference>
<accession>A0A919PWH5</accession>
<dbReference type="AlphaFoldDB" id="A0A919PWH5"/>
<name>A0A919PWH5_9ACTN</name>